<dbReference type="SUPFAM" id="SSF55729">
    <property type="entry name" value="Acyl-CoA N-acyltransferases (Nat)"/>
    <property type="match status" value="1"/>
</dbReference>
<organism evidence="3 4">
    <name type="scientific">Dinghuibacter silviterrae</name>
    <dbReference type="NCBI Taxonomy" id="1539049"/>
    <lineage>
        <taxon>Bacteria</taxon>
        <taxon>Pseudomonadati</taxon>
        <taxon>Bacteroidota</taxon>
        <taxon>Chitinophagia</taxon>
        <taxon>Chitinophagales</taxon>
        <taxon>Chitinophagaceae</taxon>
        <taxon>Dinghuibacter</taxon>
    </lineage>
</organism>
<dbReference type="InterPro" id="IPR016181">
    <property type="entry name" value="Acyl_CoA_acyltransferase"/>
</dbReference>
<gene>
    <name evidence="3" type="ORF">EDB95_0682</name>
</gene>
<evidence type="ECO:0000256" key="1">
    <source>
        <dbReference type="SAM" id="MobiDB-lite"/>
    </source>
</evidence>
<evidence type="ECO:0000313" key="3">
    <source>
        <dbReference type="EMBL" id="TDW99672.1"/>
    </source>
</evidence>
<dbReference type="RefSeq" id="WP_246073488.1">
    <property type="nucleotide sequence ID" value="NZ_SODV01000001.1"/>
</dbReference>
<protein>
    <recommendedName>
        <fullName evidence="2">N-acetyltransferase domain-containing protein</fullName>
    </recommendedName>
</protein>
<feature type="domain" description="N-acetyltransferase" evidence="2">
    <location>
        <begin position="53"/>
        <end position="110"/>
    </location>
</feature>
<feature type="compositionally biased region" description="Low complexity" evidence="1">
    <location>
        <begin position="187"/>
        <end position="214"/>
    </location>
</feature>
<dbReference type="InterPro" id="IPR000182">
    <property type="entry name" value="GNAT_dom"/>
</dbReference>
<name>A0A4V3GLI5_9BACT</name>
<dbReference type="EMBL" id="SODV01000001">
    <property type="protein sequence ID" value="TDW99672.1"/>
    <property type="molecule type" value="Genomic_DNA"/>
</dbReference>
<dbReference type="Gene3D" id="3.40.630.30">
    <property type="match status" value="1"/>
</dbReference>
<evidence type="ECO:0000313" key="4">
    <source>
        <dbReference type="Proteomes" id="UP000294498"/>
    </source>
</evidence>
<dbReference type="GO" id="GO:0016747">
    <property type="term" value="F:acyltransferase activity, transferring groups other than amino-acyl groups"/>
    <property type="evidence" value="ECO:0007669"/>
    <property type="project" value="InterPro"/>
</dbReference>
<dbReference type="CDD" id="cd04301">
    <property type="entry name" value="NAT_SF"/>
    <property type="match status" value="1"/>
</dbReference>
<comment type="caution">
    <text evidence="3">The sequence shown here is derived from an EMBL/GenBank/DDBJ whole genome shotgun (WGS) entry which is preliminary data.</text>
</comment>
<evidence type="ECO:0000259" key="2">
    <source>
        <dbReference type="Pfam" id="PF00583"/>
    </source>
</evidence>
<feature type="region of interest" description="Disordered" evidence="1">
    <location>
        <begin position="186"/>
        <end position="235"/>
    </location>
</feature>
<dbReference type="AlphaFoldDB" id="A0A4V3GLI5"/>
<dbReference type="Proteomes" id="UP000294498">
    <property type="component" value="Unassembled WGS sequence"/>
</dbReference>
<accession>A0A4V3GLI5</accession>
<proteinExistence type="predicted"/>
<reference evidence="3 4" key="1">
    <citation type="submission" date="2019-03" db="EMBL/GenBank/DDBJ databases">
        <title>Genomic Encyclopedia of Type Strains, Phase IV (KMG-IV): sequencing the most valuable type-strain genomes for metagenomic binning, comparative biology and taxonomic classification.</title>
        <authorList>
            <person name="Goeker M."/>
        </authorList>
    </citation>
    <scope>NUCLEOTIDE SEQUENCE [LARGE SCALE GENOMIC DNA]</scope>
    <source>
        <strain evidence="3 4">DSM 100059</strain>
    </source>
</reference>
<sequence length="286" mass="31648">MENHEIIVRIAHSGDGHYAETITEEMAASAAARGTGIAKRSPEYIRTKMDEGKAVIALTPSGDWVGFCYIEAWSHGQFVANSGLVVSPAFRGSGVATRIKQKVFELSREKYPDAKIFGLTTGLAVMKINSELGYKPVTYSELTDDNEFWKGCQSCVNYDILMSKNRKNCLCTGMLYDPAWDKEKAADGASGADATPAAAGNPAAAGMAAPTPEEAASHHKHVGGPEPHDPHFGRRRRMHEIRDHLKLYERWLRFKKYALLHGQKDEPAKKEEQGATGVKKFFHFFF</sequence>
<keyword evidence="4" id="KW-1185">Reference proteome</keyword>
<dbReference type="Pfam" id="PF00583">
    <property type="entry name" value="Acetyltransf_1"/>
    <property type="match status" value="1"/>
</dbReference>